<evidence type="ECO:0000313" key="5">
    <source>
        <dbReference type="EMBL" id="CAF0982306.1"/>
    </source>
</evidence>
<gene>
    <name evidence="5" type="ORF">OXX778_LOCUS15485</name>
</gene>
<feature type="compositionally biased region" description="Polar residues" evidence="3">
    <location>
        <begin position="286"/>
        <end position="299"/>
    </location>
</feature>
<evidence type="ECO:0000256" key="2">
    <source>
        <dbReference type="RuleBase" id="RU000383"/>
    </source>
</evidence>
<protein>
    <recommendedName>
        <fullName evidence="4">Cyclin-like domain-containing protein</fullName>
    </recommendedName>
</protein>
<feature type="compositionally biased region" description="Low complexity" evidence="3">
    <location>
        <begin position="306"/>
        <end position="316"/>
    </location>
</feature>
<dbReference type="GO" id="GO:0016538">
    <property type="term" value="F:cyclin-dependent protein serine/threonine kinase regulator activity"/>
    <property type="evidence" value="ECO:0007669"/>
    <property type="project" value="InterPro"/>
</dbReference>
<dbReference type="Proteomes" id="UP000663879">
    <property type="component" value="Unassembled WGS sequence"/>
</dbReference>
<accession>A0A814FFW4</accession>
<sequence>MPCWYFEKSDLVNTPSFKDGIESEREARYRREGARFLMSCGNMIGLRYDTMATGVVFFHRFYMFHSFNEFPRYLMAACCLFLAGKVEETPKKSKDIVRASKLCLEALANNEKTSAQEKLNLKKHADFFTEDTIREIMTYEKILLQTIKFDLQVDHPYGYLLKYAKKLKIDLEKACPDESKRVKLKSELENMVQKTWGFINDSFSTTLCLEWEPEIIAIALMYLASKLFKFEINDWIGKKDNLQQNWWDQFVENLDLGILEDICHQVLDLYVVQRDTASPTKPAGVQNGTNLTGTQTSLANKRKSPPDTSLTPTLTSVGYNEPASPTSAKLMKTFNEPQQQYQTAQMNQSSYYHESYHYHQQLYSQAPIPTQPPPPPPQPSMMQSYPSYNYYPPGQPQIPPVNPQYPPYSNQPQKTYNQYNMPTGAPVENHSYQHNYHHQHHQFNGQKEHTNVNINGNNKMYHQSTNSANISQLRSSALKTVSLNDRPA</sequence>
<dbReference type="CDD" id="cd20531">
    <property type="entry name" value="CYCLIN_CCNK_rpt2"/>
    <property type="match status" value="1"/>
</dbReference>
<proteinExistence type="inferred from homology"/>
<evidence type="ECO:0000259" key="4">
    <source>
        <dbReference type="SMART" id="SM00385"/>
    </source>
</evidence>
<evidence type="ECO:0000256" key="3">
    <source>
        <dbReference type="SAM" id="MobiDB-lite"/>
    </source>
</evidence>
<keyword evidence="1 2" id="KW-0195">Cyclin</keyword>
<dbReference type="PANTHER" id="PTHR10026">
    <property type="entry name" value="CYCLIN"/>
    <property type="match status" value="1"/>
</dbReference>
<feature type="compositionally biased region" description="Low complexity" evidence="3">
    <location>
        <begin position="380"/>
        <end position="392"/>
    </location>
</feature>
<keyword evidence="6" id="KW-1185">Reference proteome</keyword>
<name>A0A814FFW4_9BILA</name>
<feature type="region of interest" description="Disordered" evidence="3">
    <location>
        <begin position="365"/>
        <end position="396"/>
    </location>
</feature>
<dbReference type="Gene3D" id="1.10.472.10">
    <property type="entry name" value="Cyclin-like"/>
    <property type="match status" value="2"/>
</dbReference>
<organism evidence="5 6">
    <name type="scientific">Brachionus calyciflorus</name>
    <dbReference type="NCBI Taxonomy" id="104777"/>
    <lineage>
        <taxon>Eukaryota</taxon>
        <taxon>Metazoa</taxon>
        <taxon>Spiralia</taxon>
        <taxon>Gnathifera</taxon>
        <taxon>Rotifera</taxon>
        <taxon>Eurotatoria</taxon>
        <taxon>Monogononta</taxon>
        <taxon>Pseudotrocha</taxon>
        <taxon>Ploima</taxon>
        <taxon>Brachionidae</taxon>
        <taxon>Brachionus</taxon>
    </lineage>
</organism>
<dbReference type="InterPro" id="IPR043198">
    <property type="entry name" value="Cyclin/Ssn8"/>
</dbReference>
<dbReference type="CDD" id="cd20530">
    <property type="entry name" value="CYCLIN_CCNK_rpt1"/>
    <property type="match status" value="1"/>
</dbReference>
<dbReference type="GO" id="GO:0006357">
    <property type="term" value="P:regulation of transcription by RNA polymerase II"/>
    <property type="evidence" value="ECO:0007669"/>
    <property type="project" value="InterPro"/>
</dbReference>
<reference evidence="5" key="1">
    <citation type="submission" date="2021-02" db="EMBL/GenBank/DDBJ databases">
        <authorList>
            <person name="Nowell W R."/>
        </authorList>
    </citation>
    <scope>NUCLEOTIDE SEQUENCE</scope>
    <source>
        <strain evidence="5">Ploen Becks lab</strain>
    </source>
</reference>
<dbReference type="SMART" id="SM00385">
    <property type="entry name" value="CYCLIN"/>
    <property type="match status" value="1"/>
</dbReference>
<feature type="compositionally biased region" description="Pro residues" evidence="3">
    <location>
        <begin position="369"/>
        <end position="379"/>
    </location>
</feature>
<dbReference type="Pfam" id="PF00134">
    <property type="entry name" value="Cyclin_N"/>
    <property type="match status" value="1"/>
</dbReference>
<comment type="similarity">
    <text evidence="2">Belongs to the cyclin family.</text>
</comment>
<dbReference type="OrthoDB" id="25002at2759"/>
<comment type="caution">
    <text evidence="5">The sequence shown here is derived from an EMBL/GenBank/DDBJ whole genome shotgun (WGS) entry which is preliminary data.</text>
</comment>
<dbReference type="AlphaFoldDB" id="A0A814FFW4"/>
<dbReference type="InterPro" id="IPR013763">
    <property type="entry name" value="Cyclin-like_dom"/>
</dbReference>
<dbReference type="SUPFAM" id="SSF47954">
    <property type="entry name" value="Cyclin-like"/>
    <property type="match status" value="2"/>
</dbReference>
<dbReference type="InterPro" id="IPR036915">
    <property type="entry name" value="Cyclin-like_sf"/>
</dbReference>
<evidence type="ECO:0000313" key="6">
    <source>
        <dbReference type="Proteomes" id="UP000663879"/>
    </source>
</evidence>
<feature type="domain" description="Cyclin-like" evidence="4">
    <location>
        <begin position="35"/>
        <end position="145"/>
    </location>
</feature>
<dbReference type="InterPro" id="IPR006671">
    <property type="entry name" value="Cyclin_N"/>
</dbReference>
<evidence type="ECO:0000256" key="1">
    <source>
        <dbReference type="ARBA" id="ARBA00023127"/>
    </source>
</evidence>
<dbReference type="EMBL" id="CAJNOC010003432">
    <property type="protein sequence ID" value="CAF0982306.1"/>
    <property type="molecule type" value="Genomic_DNA"/>
</dbReference>
<feature type="region of interest" description="Disordered" evidence="3">
    <location>
        <begin position="279"/>
        <end position="327"/>
    </location>
</feature>